<evidence type="ECO:0000256" key="4">
    <source>
        <dbReference type="ARBA" id="ARBA00022801"/>
    </source>
</evidence>
<dbReference type="GO" id="GO:0016787">
    <property type="term" value="F:hydrolase activity"/>
    <property type="evidence" value="ECO:0007669"/>
    <property type="project" value="UniProtKB-KW"/>
</dbReference>
<dbReference type="PANTHER" id="PTHR42978:SF7">
    <property type="entry name" value="METALLO-HYDROLASE RV2300C-RELATED"/>
    <property type="match status" value="1"/>
</dbReference>
<dbReference type="InterPro" id="IPR001279">
    <property type="entry name" value="Metallo-B-lactamas"/>
</dbReference>
<feature type="non-terminal residue" evidence="7">
    <location>
        <position position="1"/>
    </location>
</feature>
<proteinExistence type="inferred from homology"/>
<comment type="similarity">
    <text evidence="2">Belongs to the metallo-beta-lactamase superfamily.</text>
</comment>
<comment type="cofactor">
    <cofactor evidence="1">
        <name>Zn(2+)</name>
        <dbReference type="ChEBI" id="CHEBI:29105"/>
    </cofactor>
</comment>
<dbReference type="AlphaFoldDB" id="T0Z1Q1"/>
<dbReference type="SMART" id="SM00849">
    <property type="entry name" value="Lactamase_B"/>
    <property type="match status" value="1"/>
</dbReference>
<dbReference type="InterPro" id="IPR036866">
    <property type="entry name" value="RibonucZ/Hydroxyglut_hydro"/>
</dbReference>
<dbReference type="GO" id="GO:0046872">
    <property type="term" value="F:metal ion binding"/>
    <property type="evidence" value="ECO:0007669"/>
    <property type="project" value="UniProtKB-KW"/>
</dbReference>
<dbReference type="Pfam" id="PF00753">
    <property type="entry name" value="Lactamase_B"/>
    <property type="match status" value="1"/>
</dbReference>
<evidence type="ECO:0000313" key="7">
    <source>
        <dbReference type="EMBL" id="EQD38137.1"/>
    </source>
</evidence>
<dbReference type="EMBL" id="AUZY01010613">
    <property type="protein sequence ID" value="EQD38137.1"/>
    <property type="molecule type" value="Genomic_DNA"/>
</dbReference>
<reference evidence="7" key="1">
    <citation type="submission" date="2013-08" db="EMBL/GenBank/DDBJ databases">
        <authorList>
            <person name="Mendez C."/>
            <person name="Richter M."/>
            <person name="Ferrer M."/>
            <person name="Sanchez J."/>
        </authorList>
    </citation>
    <scope>NUCLEOTIDE SEQUENCE</scope>
</reference>
<evidence type="ECO:0000256" key="5">
    <source>
        <dbReference type="ARBA" id="ARBA00022833"/>
    </source>
</evidence>
<dbReference type="SUPFAM" id="SSF56281">
    <property type="entry name" value="Metallo-hydrolase/oxidoreductase"/>
    <property type="match status" value="1"/>
</dbReference>
<dbReference type="Gene3D" id="3.60.15.10">
    <property type="entry name" value="Ribonuclease Z/Hydroxyacylglutathione hydrolase-like"/>
    <property type="match status" value="1"/>
</dbReference>
<keyword evidence="3" id="KW-0479">Metal-binding</keyword>
<evidence type="ECO:0000256" key="3">
    <source>
        <dbReference type="ARBA" id="ARBA00022723"/>
    </source>
</evidence>
<sequence>LGFSAVTLVESEGLRILVDVGHYGRRELLQRALADHRIDPVAIDHVVLTHLHWDHALNLDLFPEAEIHVGAAEIERAEAPPASDPHTIRDVAEWLRARRTHPVSVPTTPLADGVDLVLTPGHSPGHLAVLVHEPAGATLVAGDAAPTLRSWVRGRPDHAYDDAALAHASLVRMHGLHPSRVVPGHDAPFRLRPEGIEAEPADEVEFTFREDRERDFRWRGGEVPARETYD</sequence>
<keyword evidence="5" id="KW-0862">Zinc</keyword>
<evidence type="ECO:0000256" key="2">
    <source>
        <dbReference type="ARBA" id="ARBA00007749"/>
    </source>
</evidence>
<accession>T0Z1Q1</accession>
<reference evidence="7" key="2">
    <citation type="journal article" date="2014" name="ISME J.">
        <title>Microbial stratification in low pH oxic and suboxic macroscopic growths along an acid mine drainage.</title>
        <authorList>
            <person name="Mendez-Garcia C."/>
            <person name="Mesa V."/>
            <person name="Sprenger R.R."/>
            <person name="Richter M."/>
            <person name="Diez M.S."/>
            <person name="Solano J."/>
            <person name="Bargiela R."/>
            <person name="Golyshina O.V."/>
            <person name="Manteca A."/>
            <person name="Ramos J.L."/>
            <person name="Gallego J.R."/>
            <person name="Llorente I."/>
            <person name="Martins Dos Santos V.A."/>
            <person name="Jensen O.N."/>
            <person name="Pelaez A.I."/>
            <person name="Sanchez J."/>
            <person name="Ferrer M."/>
        </authorList>
    </citation>
    <scope>NUCLEOTIDE SEQUENCE</scope>
</reference>
<name>T0Z1Q1_9ZZZZ</name>
<organism evidence="7">
    <name type="scientific">mine drainage metagenome</name>
    <dbReference type="NCBI Taxonomy" id="410659"/>
    <lineage>
        <taxon>unclassified sequences</taxon>
        <taxon>metagenomes</taxon>
        <taxon>ecological metagenomes</taxon>
    </lineage>
</organism>
<dbReference type="InterPro" id="IPR051013">
    <property type="entry name" value="MBL_superfamily_lactonases"/>
</dbReference>
<evidence type="ECO:0000259" key="6">
    <source>
        <dbReference type="SMART" id="SM00849"/>
    </source>
</evidence>
<keyword evidence="4" id="KW-0378">Hydrolase</keyword>
<protein>
    <submittedName>
        <fullName evidence="7">Beta-lactamase domain-containing protein</fullName>
    </submittedName>
</protein>
<comment type="caution">
    <text evidence="7">The sequence shown here is derived from an EMBL/GenBank/DDBJ whole genome shotgun (WGS) entry which is preliminary data.</text>
</comment>
<dbReference type="PANTHER" id="PTHR42978">
    <property type="entry name" value="QUORUM-QUENCHING LACTONASE YTNP-RELATED-RELATED"/>
    <property type="match status" value="1"/>
</dbReference>
<gene>
    <name evidence="7" type="ORF">B1B_15957</name>
</gene>
<evidence type="ECO:0000256" key="1">
    <source>
        <dbReference type="ARBA" id="ARBA00001947"/>
    </source>
</evidence>
<feature type="domain" description="Metallo-beta-lactamase" evidence="6">
    <location>
        <begin position="3"/>
        <end position="185"/>
    </location>
</feature>